<dbReference type="Proteomes" id="UP001631987">
    <property type="component" value="Unassembled WGS sequence"/>
</dbReference>
<proteinExistence type="predicted"/>
<evidence type="ECO:0000313" key="2">
    <source>
        <dbReference type="Proteomes" id="UP001631987"/>
    </source>
</evidence>
<dbReference type="RefSeq" id="WP_177336466.1">
    <property type="nucleotide sequence ID" value="NZ_CP178857.1"/>
</dbReference>
<reference evidence="1 2" key="1">
    <citation type="submission" date="2024-12" db="EMBL/GenBank/DDBJ databases">
        <title>Pseudomonas species isolated from Lotus nodules promote plant growth.</title>
        <authorList>
            <person name="Yu Y.-H."/>
            <person name="Kurtenbach J."/>
            <person name="Crosbie D."/>
            <person name="Brachmann A."/>
            <person name="Marin M."/>
        </authorList>
    </citation>
    <scope>NUCLEOTIDE SEQUENCE [LARGE SCALE GENOMIC DNA]</scope>
    <source>
        <strain evidence="1 2">PLb12A</strain>
    </source>
</reference>
<accession>A0ABW9HAQ1</accession>
<comment type="caution">
    <text evidence="1">The sequence shown here is derived from an EMBL/GenBank/DDBJ whole genome shotgun (WGS) entry which is preliminary data.</text>
</comment>
<protein>
    <submittedName>
        <fullName evidence="1">Uncharacterized protein</fullName>
    </submittedName>
</protein>
<name>A0ABW9HAQ1_9PSED</name>
<sequence>MGYMVSGWNANKITDIEQQETPTPEQIEALQLTEAELAELVEQDVE</sequence>
<evidence type="ECO:0000313" key="1">
    <source>
        <dbReference type="EMBL" id="MFM9518874.1"/>
    </source>
</evidence>
<gene>
    <name evidence="1" type="ORF">ACKKH4_16670</name>
</gene>
<organism evidence="1 2">
    <name type="scientific">Pseudomonas monachiensis</name>
    <dbReference type="NCBI Taxonomy" id="3060212"/>
    <lineage>
        <taxon>Bacteria</taxon>
        <taxon>Pseudomonadati</taxon>
        <taxon>Pseudomonadota</taxon>
        <taxon>Gammaproteobacteria</taxon>
        <taxon>Pseudomonadales</taxon>
        <taxon>Pseudomonadaceae</taxon>
        <taxon>Pseudomonas</taxon>
    </lineage>
</organism>
<keyword evidence="2" id="KW-1185">Reference proteome</keyword>
<dbReference type="EMBL" id="JBJVNW010000008">
    <property type="protein sequence ID" value="MFM9518874.1"/>
    <property type="molecule type" value="Genomic_DNA"/>
</dbReference>